<keyword evidence="5 6" id="KW-0472">Membrane</keyword>
<dbReference type="CDD" id="cd06662">
    <property type="entry name" value="SURF1"/>
    <property type="match status" value="1"/>
</dbReference>
<reference evidence="7 8" key="1">
    <citation type="journal article" date="2015" name="J. Microbiol.">
        <title>Sphingosinicella ginsenosidimutans sp. nov., with ginsenoside converting activity.</title>
        <authorList>
            <person name="Kim J.K."/>
            <person name="Kang M.S."/>
            <person name="Park S.C."/>
            <person name="Kim K.M."/>
            <person name="Choi K."/>
            <person name="Yoon M.H."/>
            <person name="Im W.T."/>
        </authorList>
    </citation>
    <scope>NUCLEOTIDE SEQUENCE [LARGE SCALE GENOMIC DNA]</scope>
    <source>
        <strain evidence="7 8">BS-11</strain>
    </source>
</reference>
<evidence type="ECO:0000313" key="8">
    <source>
        <dbReference type="Proteomes" id="UP000321249"/>
    </source>
</evidence>
<dbReference type="GO" id="GO:0005886">
    <property type="term" value="C:plasma membrane"/>
    <property type="evidence" value="ECO:0007669"/>
    <property type="project" value="UniProtKB-SubCell"/>
</dbReference>
<protein>
    <recommendedName>
        <fullName evidence="6">SURF1-like protein</fullName>
    </recommendedName>
</protein>
<comment type="subcellular location">
    <subcellularLocation>
        <location evidence="6">Cell membrane</location>
        <topology evidence="6">Multi-pass membrane protein</topology>
    </subcellularLocation>
    <subcellularLocation>
        <location evidence="1">Membrane</location>
    </subcellularLocation>
</comment>
<dbReference type="OrthoDB" id="6079986at2"/>
<dbReference type="InterPro" id="IPR002994">
    <property type="entry name" value="Surf1/Shy1"/>
</dbReference>
<dbReference type="RefSeq" id="WP_147042920.1">
    <property type="nucleotide sequence ID" value="NZ_BAABIR010000003.1"/>
</dbReference>
<keyword evidence="4 6" id="KW-1133">Transmembrane helix</keyword>
<comment type="similarity">
    <text evidence="2 6">Belongs to the SURF1 family.</text>
</comment>
<dbReference type="EMBL" id="VOQQ01000001">
    <property type="protein sequence ID" value="TXC63513.1"/>
    <property type="molecule type" value="Genomic_DNA"/>
</dbReference>
<dbReference type="PANTHER" id="PTHR23427:SF2">
    <property type="entry name" value="SURFEIT LOCUS PROTEIN 1"/>
    <property type="match status" value="1"/>
</dbReference>
<evidence type="ECO:0000256" key="2">
    <source>
        <dbReference type="ARBA" id="ARBA00007165"/>
    </source>
</evidence>
<sequence>MRRLPLVPTLIVAGAAAIMTWLGIWQLHRAAWKERLLAEYAANAALPALDLDPVIARGADVPLAFRRVLITCHARDLAPQARGARSLHGEGGYAYLVPCRPGAGGLAGRIMVNVGWTALPLHDRRFTVDGLVAGRLGAEQAGKPIMLTSATALAPLQPAAPPSIDEVPNNHMSYAMQWFIFAGLAVGIYLIALARRGRRLPPEP</sequence>
<evidence type="ECO:0000313" key="7">
    <source>
        <dbReference type="EMBL" id="TXC63513.1"/>
    </source>
</evidence>
<evidence type="ECO:0000256" key="6">
    <source>
        <dbReference type="RuleBase" id="RU363076"/>
    </source>
</evidence>
<dbReference type="PANTHER" id="PTHR23427">
    <property type="entry name" value="SURFEIT LOCUS PROTEIN"/>
    <property type="match status" value="1"/>
</dbReference>
<evidence type="ECO:0000256" key="3">
    <source>
        <dbReference type="ARBA" id="ARBA00022692"/>
    </source>
</evidence>
<evidence type="ECO:0000256" key="4">
    <source>
        <dbReference type="ARBA" id="ARBA00022989"/>
    </source>
</evidence>
<organism evidence="7 8">
    <name type="scientific">Allosphingosinicella ginsenosidimutans</name>
    <dbReference type="NCBI Taxonomy" id="1176539"/>
    <lineage>
        <taxon>Bacteria</taxon>
        <taxon>Pseudomonadati</taxon>
        <taxon>Pseudomonadota</taxon>
        <taxon>Alphaproteobacteria</taxon>
        <taxon>Sphingomonadales</taxon>
        <taxon>Sphingomonadaceae</taxon>
        <taxon>Allosphingosinicella</taxon>
    </lineage>
</organism>
<keyword evidence="8" id="KW-1185">Reference proteome</keyword>
<proteinExistence type="inferred from homology"/>
<name>A0A5C6TSZ2_9SPHN</name>
<evidence type="ECO:0000256" key="5">
    <source>
        <dbReference type="ARBA" id="ARBA00023136"/>
    </source>
</evidence>
<evidence type="ECO:0000256" key="1">
    <source>
        <dbReference type="ARBA" id="ARBA00004370"/>
    </source>
</evidence>
<keyword evidence="6" id="KW-1003">Cell membrane</keyword>
<feature type="transmembrane region" description="Helical" evidence="6">
    <location>
        <begin position="7"/>
        <end position="27"/>
    </location>
</feature>
<accession>A0A5C6TSZ2</accession>
<dbReference type="Pfam" id="PF02104">
    <property type="entry name" value="SURF1"/>
    <property type="match status" value="1"/>
</dbReference>
<comment type="caution">
    <text evidence="7">The sequence shown here is derived from an EMBL/GenBank/DDBJ whole genome shotgun (WGS) entry which is preliminary data.</text>
</comment>
<dbReference type="PROSITE" id="PS50895">
    <property type="entry name" value="SURF1"/>
    <property type="match status" value="1"/>
</dbReference>
<feature type="transmembrane region" description="Helical" evidence="6">
    <location>
        <begin position="175"/>
        <end position="194"/>
    </location>
</feature>
<dbReference type="Proteomes" id="UP000321249">
    <property type="component" value="Unassembled WGS sequence"/>
</dbReference>
<gene>
    <name evidence="7" type="ORF">FRZ32_07470</name>
</gene>
<keyword evidence="3 6" id="KW-0812">Transmembrane</keyword>
<dbReference type="AlphaFoldDB" id="A0A5C6TSZ2"/>
<dbReference type="InterPro" id="IPR045214">
    <property type="entry name" value="Surf1/Surf4"/>
</dbReference>